<gene>
    <name evidence="1" type="ORF">EDWATA_01049</name>
</gene>
<reference evidence="1 2" key="1">
    <citation type="submission" date="2010-02" db="EMBL/GenBank/DDBJ databases">
        <authorList>
            <person name="Weinstock G."/>
            <person name="Sodergren E."/>
            <person name="Clifton S."/>
            <person name="Fulton L."/>
            <person name="Fulton B."/>
            <person name="Courtney L."/>
            <person name="Fronick C."/>
            <person name="Harrison M."/>
            <person name="Strong C."/>
            <person name="Farmer C."/>
            <person name="Delahaunty K."/>
            <person name="Markovic C."/>
            <person name="Hall O."/>
            <person name="Minx P."/>
            <person name="Tomlinson C."/>
            <person name="Mitreva M."/>
            <person name="Nelson J."/>
            <person name="Hou S."/>
            <person name="Wollam A."/>
            <person name="Pepin K.H."/>
            <person name="Johnson M."/>
            <person name="Bhonagiri V."/>
            <person name="Zhang X."/>
            <person name="Suruliraj S."/>
            <person name="Warren W."/>
            <person name="Chinwalla A."/>
            <person name="Mardis E.R."/>
            <person name="Wilson R.K."/>
        </authorList>
    </citation>
    <scope>NUCLEOTIDE SEQUENCE [LARGE SCALE GENOMIC DNA]</scope>
    <source>
        <strain evidence="1 2">ATCC 23685</strain>
    </source>
</reference>
<name>D4F2U8_EDWTA</name>
<sequence length="61" mass="6978">MASVKALLARKELIKTWSCIFSFRFFAECAAWVVRARSFAADHTGRLNDHRDLTETSSMAR</sequence>
<protein>
    <submittedName>
        <fullName evidence="1">Uncharacterized protein</fullName>
    </submittedName>
</protein>
<comment type="caution">
    <text evidence="1">The sequence shown here is derived from an EMBL/GenBank/DDBJ whole genome shotgun (WGS) entry which is preliminary data.</text>
</comment>
<organism evidence="1 2">
    <name type="scientific">Edwardsiella tarda ATCC 23685</name>
    <dbReference type="NCBI Taxonomy" id="500638"/>
    <lineage>
        <taxon>Bacteria</taxon>
        <taxon>Pseudomonadati</taxon>
        <taxon>Pseudomonadota</taxon>
        <taxon>Gammaproteobacteria</taxon>
        <taxon>Enterobacterales</taxon>
        <taxon>Hafniaceae</taxon>
        <taxon>Edwardsiella</taxon>
    </lineage>
</organism>
<dbReference type="EMBL" id="ADGK01000045">
    <property type="protein sequence ID" value="EFE23944.1"/>
    <property type="molecule type" value="Genomic_DNA"/>
</dbReference>
<evidence type="ECO:0000313" key="2">
    <source>
        <dbReference type="Proteomes" id="UP000003692"/>
    </source>
</evidence>
<accession>D4F2U8</accession>
<dbReference type="AlphaFoldDB" id="D4F2U8"/>
<dbReference type="HOGENOM" id="CLU_2915114_0_0_6"/>
<dbReference type="Proteomes" id="UP000003692">
    <property type="component" value="Unassembled WGS sequence"/>
</dbReference>
<evidence type="ECO:0000313" key="1">
    <source>
        <dbReference type="EMBL" id="EFE23944.1"/>
    </source>
</evidence>
<proteinExistence type="predicted"/>